<accession>A0A371AWY4</accession>
<dbReference type="Gene3D" id="1.10.10.2840">
    <property type="entry name" value="PucR C-terminal helix-turn-helix domain"/>
    <property type="match status" value="1"/>
</dbReference>
<feature type="domain" description="CdaR GGDEF-like" evidence="3">
    <location>
        <begin position="172"/>
        <end position="306"/>
    </location>
</feature>
<dbReference type="RefSeq" id="WP_115481274.1">
    <property type="nucleotide sequence ID" value="NZ_QRCT01000015.1"/>
</dbReference>
<dbReference type="InterPro" id="IPR041522">
    <property type="entry name" value="CdaR_GGDEF"/>
</dbReference>
<dbReference type="InterPro" id="IPR042070">
    <property type="entry name" value="PucR_C-HTH_sf"/>
</dbReference>
<dbReference type="PANTHER" id="PTHR33744:SF15">
    <property type="entry name" value="CARBOHYDRATE DIACID REGULATOR"/>
    <property type="match status" value="1"/>
</dbReference>
<dbReference type="InterPro" id="IPR025736">
    <property type="entry name" value="PucR_C-HTH_dom"/>
</dbReference>
<evidence type="ECO:0000259" key="3">
    <source>
        <dbReference type="Pfam" id="PF17853"/>
    </source>
</evidence>
<feature type="domain" description="PucR C-terminal helix-turn-helix" evidence="2">
    <location>
        <begin position="360"/>
        <end position="417"/>
    </location>
</feature>
<protein>
    <submittedName>
        <fullName evidence="4">PucR family transcriptional regulator</fullName>
    </submittedName>
</protein>
<evidence type="ECO:0000256" key="1">
    <source>
        <dbReference type="ARBA" id="ARBA00006754"/>
    </source>
</evidence>
<reference evidence="4 5" key="1">
    <citation type="submission" date="2018-07" db="EMBL/GenBank/DDBJ databases">
        <title>Anaerosacharophilus polymeroproducens gen. nov. sp. nov., an anaerobic bacterium isolated from salt field.</title>
        <authorList>
            <person name="Kim W."/>
            <person name="Yang S.-H."/>
            <person name="Oh J."/>
            <person name="Lee J.-H."/>
            <person name="Kwon K.K."/>
        </authorList>
    </citation>
    <scope>NUCLEOTIDE SEQUENCE [LARGE SCALE GENOMIC DNA]</scope>
    <source>
        <strain evidence="4 5">MCWD5</strain>
    </source>
</reference>
<comment type="caution">
    <text evidence="4">The sequence shown here is derived from an EMBL/GenBank/DDBJ whole genome shotgun (WGS) entry which is preliminary data.</text>
</comment>
<keyword evidence="5" id="KW-1185">Reference proteome</keyword>
<proteinExistence type="inferred from homology"/>
<comment type="similarity">
    <text evidence="1">Belongs to the CdaR family.</text>
</comment>
<evidence type="ECO:0000259" key="2">
    <source>
        <dbReference type="Pfam" id="PF13556"/>
    </source>
</evidence>
<dbReference type="EMBL" id="QRCT01000015">
    <property type="protein sequence ID" value="RDU24087.1"/>
    <property type="molecule type" value="Genomic_DNA"/>
</dbReference>
<gene>
    <name evidence="4" type="ORF">DWV06_05980</name>
</gene>
<dbReference type="OrthoDB" id="212459at2"/>
<dbReference type="PANTHER" id="PTHR33744">
    <property type="entry name" value="CARBOHYDRATE DIACID REGULATOR"/>
    <property type="match status" value="1"/>
</dbReference>
<sequence length="428" mass="49771">MNNQDVMIRFMNLISQDVGLKRMLDELSALLQLTIGIVDESFRLIEFSESGSEISNGDQYFSELSGGMLLFSNHEQYEIKEAFMYEYEDIYIFKPELLQKFKKFGLFKLADGEDIIGYCFISINEHWNHQIQSLLLEKYLITILKMELIKVLFNRRKTRGISSDFVTYVLMGNITDSKELAALCDMNGFDYSVKRICIIIKPARKANMSRNDLHKQEVALAQGINKVCKEKSLNSYRFSHNNNIILYLFFNHDKENQILNRYGLEVTEAIFHATGSEYKIQCGIGKCYEGISTVGKSFKQAIDAINLGERIHKDKKIYSYYDDFLYHILNDGMSFGELTELYDDTIGKLNEFDEKSNSELVVTLKQFINCSFKSKETAEKLHLHRNTLAYRLDKIREILAYDLEDGNNNMRIQMGLYAKDLIEIHELF</sequence>
<dbReference type="AlphaFoldDB" id="A0A371AWY4"/>
<dbReference type="InterPro" id="IPR051448">
    <property type="entry name" value="CdaR-like_regulators"/>
</dbReference>
<evidence type="ECO:0000313" key="5">
    <source>
        <dbReference type="Proteomes" id="UP000255036"/>
    </source>
</evidence>
<evidence type="ECO:0000313" key="4">
    <source>
        <dbReference type="EMBL" id="RDU24087.1"/>
    </source>
</evidence>
<dbReference type="Pfam" id="PF13556">
    <property type="entry name" value="HTH_30"/>
    <property type="match status" value="1"/>
</dbReference>
<name>A0A371AWY4_9FIRM</name>
<dbReference type="Pfam" id="PF17853">
    <property type="entry name" value="GGDEF_2"/>
    <property type="match status" value="1"/>
</dbReference>
<organism evidence="4 5">
    <name type="scientific">Anaerosacchariphilus polymeriproducens</name>
    <dbReference type="NCBI Taxonomy" id="1812858"/>
    <lineage>
        <taxon>Bacteria</taxon>
        <taxon>Bacillati</taxon>
        <taxon>Bacillota</taxon>
        <taxon>Clostridia</taxon>
        <taxon>Lachnospirales</taxon>
        <taxon>Lachnospiraceae</taxon>
        <taxon>Anaerosacchariphilus</taxon>
    </lineage>
</organism>
<dbReference type="Proteomes" id="UP000255036">
    <property type="component" value="Unassembled WGS sequence"/>
</dbReference>